<dbReference type="RefSeq" id="WP_338394158.1">
    <property type="nucleotide sequence ID" value="NZ_AP025314.1"/>
</dbReference>
<dbReference type="Proteomes" id="UP001348817">
    <property type="component" value="Chromosome"/>
</dbReference>
<name>A0AAU9CU19_9BACT</name>
<dbReference type="AlphaFoldDB" id="A0AAU9CU19"/>
<feature type="chain" id="PRO_5043863182" evidence="1">
    <location>
        <begin position="25"/>
        <end position="156"/>
    </location>
</feature>
<keyword evidence="1" id="KW-0732">Signal</keyword>
<dbReference type="KEGG" id="fax:FUAX_13640"/>
<evidence type="ECO:0000256" key="1">
    <source>
        <dbReference type="SAM" id="SignalP"/>
    </source>
</evidence>
<proteinExistence type="predicted"/>
<sequence length="156" mass="17452">MIRRTILSLALGLGIAFASYGQSAQKEGEIVYEGKKISTVAPNSTRFLGKYKGKKSGFLQLNADGSGKFKYDFVVGKNCSSEAFDIEWGFIKGDDGKPVKFKREYGHSYPIFYVSKSGKQFKGCREEVFLDWLLVKKDGIHVSSSDDWKRQSPNAL</sequence>
<feature type="signal peptide" evidence="1">
    <location>
        <begin position="1"/>
        <end position="24"/>
    </location>
</feature>
<keyword evidence="3" id="KW-1185">Reference proteome</keyword>
<evidence type="ECO:0000313" key="3">
    <source>
        <dbReference type="Proteomes" id="UP001348817"/>
    </source>
</evidence>
<organism evidence="2 3">
    <name type="scientific">Fulvitalea axinellae</name>
    <dbReference type="NCBI Taxonomy" id="1182444"/>
    <lineage>
        <taxon>Bacteria</taxon>
        <taxon>Pseudomonadati</taxon>
        <taxon>Bacteroidota</taxon>
        <taxon>Cytophagia</taxon>
        <taxon>Cytophagales</taxon>
        <taxon>Persicobacteraceae</taxon>
        <taxon>Fulvitalea</taxon>
    </lineage>
</organism>
<evidence type="ECO:0000313" key="2">
    <source>
        <dbReference type="EMBL" id="BDD08932.1"/>
    </source>
</evidence>
<gene>
    <name evidence="2" type="ORF">FUAX_13640</name>
</gene>
<accession>A0AAU9CU19</accession>
<dbReference type="EMBL" id="AP025314">
    <property type="protein sequence ID" value="BDD08932.1"/>
    <property type="molecule type" value="Genomic_DNA"/>
</dbReference>
<reference evidence="2 3" key="1">
    <citation type="submission" date="2021-12" db="EMBL/GenBank/DDBJ databases">
        <title>Genome sequencing of bacteria with rrn-lacking chromosome and rrn-plasmid.</title>
        <authorList>
            <person name="Anda M."/>
            <person name="Iwasaki W."/>
        </authorList>
    </citation>
    <scope>NUCLEOTIDE SEQUENCE [LARGE SCALE GENOMIC DNA]</scope>
    <source>
        <strain evidence="2 3">DSM 100852</strain>
    </source>
</reference>
<protein>
    <submittedName>
        <fullName evidence="2">Uncharacterized protein</fullName>
    </submittedName>
</protein>